<dbReference type="Pfam" id="PF05686">
    <property type="entry name" value="Glyco_transf_90"/>
    <property type="match status" value="1"/>
</dbReference>
<sequence>VERVKKMRLNHGMLDIAFAGNPNQSDPETCKGLEELFDWRRTMSCDEAGKYKYALDVYGNGWSSQFKRLMTANAPTFKSTIYPECLAPWVHYVLIQNAYSDLYDVLVFFRGDLAVRWAHEELVAKIAREGVECSLTFWREEDAVAFFVWVCSRFISWLWWDVVGFHVHINTFFWSNADFVFHVGASST</sequence>
<dbReference type="InParanoid" id="A0A1B7MMB8"/>
<dbReference type="OrthoDB" id="5152223at2759"/>
<evidence type="ECO:0000259" key="1">
    <source>
        <dbReference type="Pfam" id="PF05686"/>
    </source>
</evidence>
<dbReference type="EMBL" id="KV448714">
    <property type="protein sequence ID" value="OAX33746.1"/>
    <property type="molecule type" value="Genomic_DNA"/>
</dbReference>
<accession>A0A1B7MMB8</accession>
<protein>
    <recommendedName>
        <fullName evidence="1">Glycosyl transferase CAP10 domain-containing protein</fullName>
    </recommendedName>
</protein>
<dbReference type="InterPro" id="IPR006598">
    <property type="entry name" value="CAP10"/>
</dbReference>
<proteinExistence type="predicted"/>
<organism evidence="2 3">
    <name type="scientific">Rhizopogon vinicolor AM-OR11-026</name>
    <dbReference type="NCBI Taxonomy" id="1314800"/>
    <lineage>
        <taxon>Eukaryota</taxon>
        <taxon>Fungi</taxon>
        <taxon>Dikarya</taxon>
        <taxon>Basidiomycota</taxon>
        <taxon>Agaricomycotina</taxon>
        <taxon>Agaricomycetes</taxon>
        <taxon>Agaricomycetidae</taxon>
        <taxon>Boletales</taxon>
        <taxon>Suillineae</taxon>
        <taxon>Rhizopogonaceae</taxon>
        <taxon>Rhizopogon</taxon>
    </lineage>
</organism>
<dbReference type="InterPro" id="IPR051091">
    <property type="entry name" value="O-Glucosyltr/Glycosyltrsf_90"/>
</dbReference>
<dbReference type="Proteomes" id="UP000092154">
    <property type="component" value="Unassembled WGS sequence"/>
</dbReference>
<dbReference type="PANTHER" id="PTHR12203">
    <property type="entry name" value="KDEL LYS-ASP-GLU-LEU CONTAINING - RELATED"/>
    <property type="match status" value="1"/>
</dbReference>
<name>A0A1B7MMB8_9AGAM</name>
<keyword evidence="3" id="KW-1185">Reference proteome</keyword>
<feature type="domain" description="Glycosyl transferase CAP10" evidence="1">
    <location>
        <begin position="41"/>
        <end position="132"/>
    </location>
</feature>
<reference evidence="2 3" key="1">
    <citation type="submission" date="2016-06" db="EMBL/GenBank/DDBJ databases">
        <title>Comparative genomics of the ectomycorrhizal sister species Rhizopogon vinicolor and Rhizopogon vesiculosus (Basidiomycota: Boletales) reveals a divergence of the mating type B locus.</title>
        <authorList>
            <consortium name="DOE Joint Genome Institute"/>
            <person name="Mujic A.B."/>
            <person name="Kuo A."/>
            <person name="Tritt A."/>
            <person name="Lipzen A."/>
            <person name="Chen C."/>
            <person name="Johnson J."/>
            <person name="Sharma A."/>
            <person name="Barry K."/>
            <person name="Grigoriev I.V."/>
            <person name="Spatafora J.W."/>
        </authorList>
    </citation>
    <scope>NUCLEOTIDE SEQUENCE [LARGE SCALE GENOMIC DNA]</scope>
    <source>
        <strain evidence="2 3">AM-OR11-026</strain>
    </source>
</reference>
<dbReference type="PANTHER" id="PTHR12203:SF118">
    <property type="entry name" value="BETA-1,2-XYLOSYLTRANSFERASE 1"/>
    <property type="match status" value="1"/>
</dbReference>
<dbReference type="AlphaFoldDB" id="A0A1B7MMB8"/>
<evidence type="ECO:0000313" key="2">
    <source>
        <dbReference type="EMBL" id="OAX33746.1"/>
    </source>
</evidence>
<gene>
    <name evidence="2" type="ORF">K503DRAFT_699927</name>
</gene>
<feature type="non-terminal residue" evidence="2">
    <location>
        <position position="1"/>
    </location>
</feature>
<evidence type="ECO:0000313" key="3">
    <source>
        <dbReference type="Proteomes" id="UP000092154"/>
    </source>
</evidence>